<keyword evidence="4" id="KW-0539">Nucleus</keyword>
<dbReference type="EMBL" id="BPVZ01000030">
    <property type="protein sequence ID" value="GKV09128.1"/>
    <property type="molecule type" value="Genomic_DNA"/>
</dbReference>
<dbReference type="SUPFAM" id="SSF47459">
    <property type="entry name" value="HLH, helix-loop-helix DNA-binding domain"/>
    <property type="match status" value="1"/>
</dbReference>
<dbReference type="GO" id="GO:0005634">
    <property type="term" value="C:nucleus"/>
    <property type="evidence" value="ECO:0007669"/>
    <property type="project" value="UniProtKB-SubCell"/>
</dbReference>
<proteinExistence type="predicted"/>
<comment type="subcellular location">
    <subcellularLocation>
        <location evidence="1">Nucleus</location>
    </subcellularLocation>
</comment>
<evidence type="ECO:0000256" key="3">
    <source>
        <dbReference type="ARBA" id="ARBA00023163"/>
    </source>
</evidence>
<reference evidence="6 7" key="1">
    <citation type="journal article" date="2021" name="Commun. Biol.">
        <title>The genome of Shorea leprosula (Dipterocarpaceae) highlights the ecological relevance of drought in aseasonal tropical rainforests.</title>
        <authorList>
            <person name="Ng K.K.S."/>
            <person name="Kobayashi M.J."/>
            <person name="Fawcett J.A."/>
            <person name="Hatakeyama M."/>
            <person name="Paape T."/>
            <person name="Ng C.H."/>
            <person name="Ang C.C."/>
            <person name="Tnah L.H."/>
            <person name="Lee C.T."/>
            <person name="Nishiyama T."/>
            <person name="Sese J."/>
            <person name="O'Brien M.J."/>
            <person name="Copetti D."/>
            <person name="Mohd Noor M.I."/>
            <person name="Ong R.C."/>
            <person name="Putra M."/>
            <person name="Sireger I.Z."/>
            <person name="Indrioko S."/>
            <person name="Kosugi Y."/>
            <person name="Izuno A."/>
            <person name="Isagi Y."/>
            <person name="Lee S.L."/>
            <person name="Shimizu K.K."/>
        </authorList>
    </citation>
    <scope>NUCLEOTIDE SEQUENCE [LARGE SCALE GENOMIC DNA]</scope>
    <source>
        <strain evidence="6">214</strain>
    </source>
</reference>
<evidence type="ECO:0000256" key="4">
    <source>
        <dbReference type="ARBA" id="ARBA00023242"/>
    </source>
</evidence>
<evidence type="ECO:0000313" key="6">
    <source>
        <dbReference type="EMBL" id="GKV09128.1"/>
    </source>
</evidence>
<evidence type="ECO:0000256" key="1">
    <source>
        <dbReference type="ARBA" id="ARBA00004123"/>
    </source>
</evidence>
<evidence type="ECO:0000256" key="2">
    <source>
        <dbReference type="ARBA" id="ARBA00023015"/>
    </source>
</evidence>
<name>A0AAV5J3G9_9ROSI</name>
<keyword evidence="7" id="KW-1185">Reference proteome</keyword>
<organism evidence="6 7">
    <name type="scientific">Rubroshorea leprosula</name>
    <dbReference type="NCBI Taxonomy" id="152421"/>
    <lineage>
        <taxon>Eukaryota</taxon>
        <taxon>Viridiplantae</taxon>
        <taxon>Streptophyta</taxon>
        <taxon>Embryophyta</taxon>
        <taxon>Tracheophyta</taxon>
        <taxon>Spermatophyta</taxon>
        <taxon>Magnoliopsida</taxon>
        <taxon>eudicotyledons</taxon>
        <taxon>Gunneridae</taxon>
        <taxon>Pentapetalae</taxon>
        <taxon>rosids</taxon>
        <taxon>malvids</taxon>
        <taxon>Malvales</taxon>
        <taxon>Dipterocarpaceae</taxon>
        <taxon>Rubroshorea</taxon>
    </lineage>
</organism>
<protein>
    <submittedName>
        <fullName evidence="6">Uncharacterized protein</fullName>
    </submittedName>
</protein>
<dbReference type="InterPro" id="IPR036638">
    <property type="entry name" value="HLH_DNA-bd_sf"/>
</dbReference>
<keyword evidence="3" id="KW-0804">Transcription</keyword>
<dbReference type="AlphaFoldDB" id="A0AAV5J3G9"/>
<accession>A0AAV5J3G9</accession>
<dbReference type="GO" id="GO:0046983">
    <property type="term" value="F:protein dimerization activity"/>
    <property type="evidence" value="ECO:0007669"/>
    <property type="project" value="InterPro"/>
</dbReference>
<feature type="coiled-coil region" evidence="5">
    <location>
        <begin position="2"/>
        <end position="36"/>
    </location>
</feature>
<gene>
    <name evidence="6" type="ORF">SLEP1_g20673</name>
</gene>
<dbReference type="Proteomes" id="UP001054252">
    <property type="component" value="Unassembled WGS sequence"/>
</dbReference>
<sequence length="37" mass="4470">MLEEAVEYVKYLQRQIEELTEHQRKCQCKAKGLEEDT</sequence>
<evidence type="ECO:0000313" key="7">
    <source>
        <dbReference type="Proteomes" id="UP001054252"/>
    </source>
</evidence>
<evidence type="ECO:0000256" key="5">
    <source>
        <dbReference type="SAM" id="Coils"/>
    </source>
</evidence>
<comment type="caution">
    <text evidence="6">The sequence shown here is derived from an EMBL/GenBank/DDBJ whole genome shotgun (WGS) entry which is preliminary data.</text>
</comment>
<keyword evidence="5" id="KW-0175">Coiled coil</keyword>
<keyword evidence="2" id="KW-0805">Transcription regulation</keyword>